<dbReference type="InterPro" id="IPR029069">
    <property type="entry name" value="HotDog_dom_sf"/>
</dbReference>
<protein>
    <recommendedName>
        <fullName evidence="3">Thioesterase domain-containing protein</fullName>
    </recommendedName>
</protein>
<keyword evidence="5" id="KW-1185">Reference proteome</keyword>
<dbReference type="NCBIfam" id="TIGR00369">
    <property type="entry name" value="unchar_dom_1"/>
    <property type="match status" value="1"/>
</dbReference>
<dbReference type="Proteomes" id="UP001527925">
    <property type="component" value="Unassembled WGS sequence"/>
</dbReference>
<dbReference type="Pfam" id="PF03061">
    <property type="entry name" value="4HBT"/>
    <property type="match status" value="1"/>
</dbReference>
<dbReference type="InterPro" id="IPR003736">
    <property type="entry name" value="PAAI_dom"/>
</dbReference>
<comment type="similarity">
    <text evidence="1">Belongs to the thioesterase PaaI family.</text>
</comment>
<dbReference type="PANTHER" id="PTHR21660:SF1">
    <property type="entry name" value="ACYL-COENZYME A THIOESTERASE 13"/>
    <property type="match status" value="1"/>
</dbReference>
<dbReference type="PANTHER" id="PTHR21660">
    <property type="entry name" value="THIOESTERASE SUPERFAMILY MEMBER-RELATED"/>
    <property type="match status" value="1"/>
</dbReference>
<dbReference type="EMBL" id="JADGIZ020000038">
    <property type="protein sequence ID" value="KAL2913986.1"/>
    <property type="molecule type" value="Genomic_DNA"/>
</dbReference>
<comment type="caution">
    <text evidence="4">The sequence shown here is derived from an EMBL/GenBank/DDBJ whole genome shotgun (WGS) entry which is preliminary data.</text>
</comment>
<accession>A0ABR4N373</accession>
<evidence type="ECO:0000313" key="4">
    <source>
        <dbReference type="EMBL" id="KAL2913986.1"/>
    </source>
</evidence>
<reference evidence="4 5" key="1">
    <citation type="submission" date="2023-09" db="EMBL/GenBank/DDBJ databases">
        <title>Pangenome analysis of Batrachochytrium dendrobatidis and related Chytrids.</title>
        <authorList>
            <person name="Yacoub M.N."/>
            <person name="Stajich J.E."/>
            <person name="James T.Y."/>
        </authorList>
    </citation>
    <scope>NUCLEOTIDE SEQUENCE [LARGE SCALE GENOMIC DNA]</scope>
    <source>
        <strain evidence="4 5">JEL0888</strain>
    </source>
</reference>
<feature type="domain" description="Thioesterase" evidence="3">
    <location>
        <begin position="68"/>
        <end position="136"/>
    </location>
</feature>
<keyword evidence="2" id="KW-0378">Hydrolase</keyword>
<evidence type="ECO:0000256" key="2">
    <source>
        <dbReference type="ARBA" id="ARBA00022801"/>
    </source>
</evidence>
<dbReference type="InterPro" id="IPR006683">
    <property type="entry name" value="Thioestr_dom"/>
</dbReference>
<evidence type="ECO:0000259" key="3">
    <source>
        <dbReference type="Pfam" id="PF03061"/>
    </source>
</evidence>
<dbReference type="SUPFAM" id="SSF54637">
    <property type="entry name" value="Thioesterase/thiol ester dehydrase-isomerase"/>
    <property type="match status" value="1"/>
</dbReference>
<evidence type="ECO:0000313" key="5">
    <source>
        <dbReference type="Proteomes" id="UP001527925"/>
    </source>
</evidence>
<sequence>MSTFTKPPRADMTVAEADEAMRHHYRTFYASCYGAPIMQTMRATGLDVAAKTVVLTFPVTDTMLNPVGTLHGGAIVMIADTATSTALGFFEPAAFASVTVDLTCQFIGASRPGDLVDVRCVVTKVGKSMAYMRFDFTEHGKPDKVLASGVHTKFVLKPKM</sequence>
<name>A0ABR4N373_9FUNG</name>
<dbReference type="InterPro" id="IPR039298">
    <property type="entry name" value="ACOT13"/>
</dbReference>
<gene>
    <name evidence="4" type="ORF">HK105_206424</name>
</gene>
<proteinExistence type="inferred from homology"/>
<dbReference type="CDD" id="cd03443">
    <property type="entry name" value="PaaI_thioesterase"/>
    <property type="match status" value="1"/>
</dbReference>
<evidence type="ECO:0000256" key="1">
    <source>
        <dbReference type="ARBA" id="ARBA00008324"/>
    </source>
</evidence>
<dbReference type="Gene3D" id="3.10.129.10">
    <property type="entry name" value="Hotdog Thioesterase"/>
    <property type="match status" value="1"/>
</dbReference>
<organism evidence="4 5">
    <name type="scientific">Polyrhizophydium stewartii</name>
    <dbReference type="NCBI Taxonomy" id="2732419"/>
    <lineage>
        <taxon>Eukaryota</taxon>
        <taxon>Fungi</taxon>
        <taxon>Fungi incertae sedis</taxon>
        <taxon>Chytridiomycota</taxon>
        <taxon>Chytridiomycota incertae sedis</taxon>
        <taxon>Chytridiomycetes</taxon>
        <taxon>Rhizophydiales</taxon>
        <taxon>Rhizophydiales incertae sedis</taxon>
        <taxon>Polyrhizophydium</taxon>
    </lineage>
</organism>